<protein>
    <submittedName>
        <fullName evidence="1">Uncharacterized protein</fullName>
    </submittedName>
</protein>
<dbReference type="EMBL" id="QJSL01000016">
    <property type="protein sequence ID" value="RXW27800.1"/>
    <property type="molecule type" value="Genomic_DNA"/>
</dbReference>
<dbReference type="RefSeq" id="WP_129324640.1">
    <property type="nucleotide sequence ID" value="NZ_QJSL01000016.1"/>
</dbReference>
<gene>
    <name evidence="1" type="ORF">DM877_16820</name>
</gene>
<evidence type="ECO:0000313" key="1">
    <source>
        <dbReference type="EMBL" id="RXW27800.1"/>
    </source>
</evidence>
<comment type="caution">
    <text evidence="1">The sequence shown here is derived from an EMBL/GenBank/DDBJ whole genome shotgun (WGS) entry which is preliminary data.</text>
</comment>
<organism evidence="1 2">
    <name type="scientific">Enterobacter cloacae</name>
    <dbReference type="NCBI Taxonomy" id="550"/>
    <lineage>
        <taxon>Bacteria</taxon>
        <taxon>Pseudomonadati</taxon>
        <taxon>Pseudomonadota</taxon>
        <taxon>Gammaproteobacteria</taxon>
        <taxon>Enterobacterales</taxon>
        <taxon>Enterobacteriaceae</taxon>
        <taxon>Enterobacter</taxon>
        <taxon>Enterobacter cloacae complex</taxon>
    </lineage>
</organism>
<evidence type="ECO:0000313" key="2">
    <source>
        <dbReference type="Proteomes" id="UP000290875"/>
    </source>
</evidence>
<proteinExistence type="predicted"/>
<name>A0A4Q2E3P8_ENTCL</name>
<reference evidence="1 2" key="1">
    <citation type="submission" date="2018-06" db="EMBL/GenBank/DDBJ databases">
        <title>Carbapenemase-producing Enterobacteriaceae present in wastewater treatment plant effluent and nearby surface waters in the US.</title>
        <authorList>
            <person name="Mathys D.A."/>
            <person name="Mollenkopf D.F."/>
            <person name="Feicht S.M."/>
            <person name="Adams R.J."/>
            <person name="Albers A.L."/>
            <person name="Grooters S.V."/>
            <person name="Stuever D.M."/>
            <person name="Daniels J.B."/>
            <person name="Wittum T.E."/>
        </authorList>
    </citation>
    <scope>NUCLEOTIDE SEQUENCE [LARGE SCALE GENOMIC DNA]</scope>
    <source>
        <strain evidence="1 2">GEO_4_Eff_A</strain>
    </source>
</reference>
<dbReference type="Proteomes" id="UP000290875">
    <property type="component" value="Unassembled WGS sequence"/>
</dbReference>
<sequence>MKTEQNAKKKAYYYLPFAHGYVPTDGKGVEKLSQYDFEKLGFKTITDEATTFDHLDGKTPPDGLVKNIFETLLAAAKADLQMSHSSVPFNYQQLLQRKT</sequence>
<dbReference type="AlphaFoldDB" id="A0A4Q2E3P8"/>
<accession>A0A4Q2E3P8</accession>